<evidence type="ECO:0000313" key="2">
    <source>
        <dbReference type="Proteomes" id="UP000323439"/>
    </source>
</evidence>
<keyword evidence="2" id="KW-1185">Reference proteome</keyword>
<proteinExistence type="predicted"/>
<organism evidence="1 2">
    <name type="scientific">Methanobrevibacter millerae</name>
    <dbReference type="NCBI Taxonomy" id="230361"/>
    <lineage>
        <taxon>Archaea</taxon>
        <taxon>Methanobacteriati</taxon>
        <taxon>Methanobacteriota</taxon>
        <taxon>Methanomada group</taxon>
        <taxon>Methanobacteria</taxon>
        <taxon>Methanobacteriales</taxon>
        <taxon>Methanobacteriaceae</taxon>
        <taxon>Methanobrevibacter</taxon>
    </lineage>
</organism>
<name>A0A1G5WIX0_9EURY</name>
<gene>
    <name evidence="1" type="ORF">SAMN02910315_01448</name>
</gene>
<dbReference type="AlphaFoldDB" id="A0A1G5WIX0"/>
<dbReference type="Proteomes" id="UP000323439">
    <property type="component" value="Unassembled WGS sequence"/>
</dbReference>
<evidence type="ECO:0000313" key="1">
    <source>
        <dbReference type="EMBL" id="SDA57910.1"/>
    </source>
</evidence>
<dbReference type="EMBL" id="FMXB01000010">
    <property type="protein sequence ID" value="SDA57910.1"/>
    <property type="molecule type" value="Genomic_DNA"/>
</dbReference>
<reference evidence="1 2" key="1">
    <citation type="submission" date="2016-10" db="EMBL/GenBank/DDBJ databases">
        <authorList>
            <person name="Varghese N."/>
            <person name="Submissions S."/>
        </authorList>
    </citation>
    <scope>NUCLEOTIDE SEQUENCE [LARGE SCALE GENOMIC DNA]</scope>
    <source>
        <strain evidence="1 2">DSM 16643</strain>
    </source>
</reference>
<evidence type="ECO:0008006" key="3">
    <source>
        <dbReference type="Google" id="ProtNLM"/>
    </source>
</evidence>
<sequence length="244" mass="28492">MDGWQYNIDEKTLREALDLEITEIENNGVEIIAKFNDNTEIMTPLLFDSPSHPFCNCNSKHYFCKHYAALMFYVEKHPELLKSDDDIEDIISVASESNIKGFLKRELEVNPDLKKRFLDEFSKKSKIDETHYSKKLRKIFRQGEGYNFEDHGMYDLDSMESDLYEFLREDITNILKAGEYDFAFELLLKIGKILNDEIASTSDSWYDLSEEYIQTIDALSQTIHLSKSQVGELYSNTDVIHMCL</sequence>
<protein>
    <recommendedName>
        <fullName evidence="3">SWIM-type domain-containing protein</fullName>
    </recommendedName>
</protein>
<accession>A0A1G5WIX0</accession>